<dbReference type="RefSeq" id="WP_237362575.1">
    <property type="nucleotide sequence ID" value="NZ_CAKLDM010000002.1"/>
</dbReference>
<feature type="transmembrane region" description="Helical" evidence="1">
    <location>
        <begin position="150"/>
        <end position="178"/>
    </location>
</feature>
<evidence type="ECO:0000313" key="3">
    <source>
        <dbReference type="Proteomes" id="UP000838748"/>
    </source>
</evidence>
<reference evidence="2" key="1">
    <citation type="submission" date="2021-11" db="EMBL/GenBank/DDBJ databases">
        <authorList>
            <person name="Rodrigo-Torres L."/>
            <person name="Arahal R. D."/>
            <person name="Lucena T."/>
        </authorList>
    </citation>
    <scope>NUCLEOTIDE SEQUENCE</scope>
    <source>
        <strain evidence="2">CECT 7928</strain>
    </source>
</reference>
<accession>A0ABM9A6U2</accession>
<evidence type="ECO:0008006" key="4">
    <source>
        <dbReference type="Google" id="ProtNLM"/>
    </source>
</evidence>
<name>A0ABM9A6U2_9VIBR</name>
<proteinExistence type="predicted"/>
<feature type="transmembrane region" description="Helical" evidence="1">
    <location>
        <begin position="117"/>
        <end position="138"/>
    </location>
</feature>
<feature type="transmembrane region" description="Helical" evidence="1">
    <location>
        <begin position="70"/>
        <end position="86"/>
    </location>
</feature>
<sequence length="246" mass="26892">MVLSMFQFLATAFLVIICSRAIALGEGDVPVLAMLIPALWVLSERRIASTVLLAGMIAYGFTLPNQPASVSVSVWIIMPLLMVIFSKRSSIGVVWTAALIVVTLQIGLMVTQSSGKLGGSAMMTAIQTLSVVAIWWAANNWKPTNMRRWWALLLVLPLWVAGLGFAAVVSIGFIAIIASMESYIKPKFAGWNELLCWVLPTIAFASLVVAPDVDVPSPVFVVWFCLLATAWMTDYILRAEEENEEL</sequence>
<feature type="transmembrane region" description="Helical" evidence="1">
    <location>
        <begin position="190"/>
        <end position="209"/>
    </location>
</feature>
<protein>
    <recommendedName>
        <fullName evidence="4">Integral membrane protein</fullName>
    </recommendedName>
</protein>
<organism evidence="2 3">
    <name type="scientific">Vibrio marisflavi CECT 7928</name>
    <dbReference type="NCBI Taxonomy" id="634439"/>
    <lineage>
        <taxon>Bacteria</taxon>
        <taxon>Pseudomonadati</taxon>
        <taxon>Pseudomonadota</taxon>
        <taxon>Gammaproteobacteria</taxon>
        <taxon>Vibrionales</taxon>
        <taxon>Vibrionaceae</taxon>
        <taxon>Vibrio</taxon>
    </lineage>
</organism>
<evidence type="ECO:0000256" key="1">
    <source>
        <dbReference type="SAM" id="Phobius"/>
    </source>
</evidence>
<dbReference type="EMBL" id="CAKLDM010000002">
    <property type="protein sequence ID" value="CAH0540725.1"/>
    <property type="molecule type" value="Genomic_DNA"/>
</dbReference>
<feature type="transmembrane region" description="Helical" evidence="1">
    <location>
        <begin position="215"/>
        <end position="237"/>
    </location>
</feature>
<comment type="caution">
    <text evidence="2">The sequence shown here is derived from an EMBL/GenBank/DDBJ whole genome shotgun (WGS) entry which is preliminary data.</text>
</comment>
<keyword evidence="1" id="KW-1133">Transmembrane helix</keyword>
<keyword evidence="1" id="KW-0472">Membrane</keyword>
<feature type="transmembrane region" description="Helical" evidence="1">
    <location>
        <begin position="47"/>
        <end position="63"/>
    </location>
</feature>
<evidence type="ECO:0000313" key="2">
    <source>
        <dbReference type="EMBL" id="CAH0540725.1"/>
    </source>
</evidence>
<keyword evidence="1" id="KW-0812">Transmembrane</keyword>
<feature type="transmembrane region" description="Helical" evidence="1">
    <location>
        <begin position="92"/>
        <end position="110"/>
    </location>
</feature>
<keyword evidence="3" id="KW-1185">Reference proteome</keyword>
<dbReference type="Proteomes" id="UP000838748">
    <property type="component" value="Unassembled WGS sequence"/>
</dbReference>
<gene>
    <name evidence="2" type="ORF">VMF7928_03068</name>
</gene>